<dbReference type="InterPro" id="IPR018060">
    <property type="entry name" value="HTH_AraC"/>
</dbReference>
<dbReference type="InterPro" id="IPR050204">
    <property type="entry name" value="AraC_XylS_family_regulators"/>
</dbReference>
<keyword evidence="6" id="KW-1185">Reference proteome</keyword>
<dbReference type="Pfam" id="PF12833">
    <property type="entry name" value="HTH_18"/>
    <property type="match status" value="1"/>
</dbReference>
<evidence type="ECO:0000313" key="5">
    <source>
        <dbReference type="EMBL" id="GGF90317.1"/>
    </source>
</evidence>
<comment type="caution">
    <text evidence="5">The sequence shown here is derived from an EMBL/GenBank/DDBJ whole genome shotgun (WGS) entry which is preliminary data.</text>
</comment>
<dbReference type="InterPro" id="IPR037923">
    <property type="entry name" value="HTH-like"/>
</dbReference>
<dbReference type="AlphaFoldDB" id="A0A917FMR7"/>
<feature type="domain" description="HTH araC/xylS-type" evidence="4">
    <location>
        <begin position="178"/>
        <end position="276"/>
    </location>
</feature>
<evidence type="ECO:0000313" key="6">
    <source>
        <dbReference type="Proteomes" id="UP000637643"/>
    </source>
</evidence>
<evidence type="ECO:0000256" key="2">
    <source>
        <dbReference type="ARBA" id="ARBA00023125"/>
    </source>
</evidence>
<dbReference type="GO" id="GO:0043565">
    <property type="term" value="F:sequence-specific DNA binding"/>
    <property type="evidence" value="ECO:0007669"/>
    <property type="project" value="InterPro"/>
</dbReference>
<evidence type="ECO:0000256" key="1">
    <source>
        <dbReference type="ARBA" id="ARBA00023015"/>
    </source>
</evidence>
<keyword evidence="3" id="KW-0804">Transcription</keyword>
<dbReference type="InterPro" id="IPR009057">
    <property type="entry name" value="Homeodomain-like_sf"/>
</dbReference>
<dbReference type="SUPFAM" id="SSF46689">
    <property type="entry name" value="Homeodomain-like"/>
    <property type="match status" value="2"/>
</dbReference>
<dbReference type="SMART" id="SM00342">
    <property type="entry name" value="HTH_ARAC"/>
    <property type="match status" value="1"/>
</dbReference>
<dbReference type="Pfam" id="PF02311">
    <property type="entry name" value="AraC_binding"/>
    <property type="match status" value="1"/>
</dbReference>
<dbReference type="SUPFAM" id="SSF51215">
    <property type="entry name" value="Regulatory protein AraC"/>
    <property type="match status" value="1"/>
</dbReference>
<evidence type="ECO:0000259" key="4">
    <source>
        <dbReference type="PROSITE" id="PS01124"/>
    </source>
</evidence>
<evidence type="ECO:0000256" key="3">
    <source>
        <dbReference type="ARBA" id="ARBA00023163"/>
    </source>
</evidence>
<dbReference type="InterPro" id="IPR003313">
    <property type="entry name" value="AraC-bd"/>
</dbReference>
<reference evidence="5" key="2">
    <citation type="submission" date="2020-09" db="EMBL/GenBank/DDBJ databases">
        <authorList>
            <person name="Sun Q."/>
            <person name="Zhou Y."/>
        </authorList>
    </citation>
    <scope>NUCLEOTIDE SEQUENCE</scope>
    <source>
        <strain evidence="5">CGMCC 1.16134</strain>
    </source>
</reference>
<keyword evidence="1" id="KW-0805">Transcription regulation</keyword>
<dbReference type="Proteomes" id="UP000637643">
    <property type="component" value="Unassembled WGS sequence"/>
</dbReference>
<accession>A0A917FMR7</accession>
<dbReference type="PROSITE" id="PS01124">
    <property type="entry name" value="HTH_ARAC_FAMILY_2"/>
    <property type="match status" value="1"/>
</dbReference>
<sequence>MLLPFRLSSYPQNERRPLTLYNIGCHGQHHVLRPSGYLVPQCFVVFEGTGRVDFKDGSHLLLGARDALLLPKGLAHEYYPLSDSPWLVGYIGFKGTAADEIVSGCGLPLCTVIRLKDTRLLRIQLEALWEMADQPDPLQAAVTSTKLYEFMLQLSEQAETAAATSAVPHGTPAEEALRQAAGYMQEHYSEPLLMSNIAHAVGYSVQHFQRIFREAYGVTPHAYLQRIRLRQASLWLEGEPGLSIKEIAGRLGLEPNYFVRAFKKAYGVAPGIYRDQVTGAADDR</sequence>
<keyword evidence="2" id="KW-0238">DNA-binding</keyword>
<reference evidence="5" key="1">
    <citation type="journal article" date="2014" name="Int. J. Syst. Evol. Microbiol.">
        <title>Complete genome sequence of Corynebacterium casei LMG S-19264T (=DSM 44701T), isolated from a smear-ripened cheese.</title>
        <authorList>
            <consortium name="US DOE Joint Genome Institute (JGI-PGF)"/>
            <person name="Walter F."/>
            <person name="Albersmeier A."/>
            <person name="Kalinowski J."/>
            <person name="Ruckert C."/>
        </authorList>
    </citation>
    <scope>NUCLEOTIDE SEQUENCE</scope>
    <source>
        <strain evidence="5">CGMCC 1.16134</strain>
    </source>
</reference>
<dbReference type="PANTHER" id="PTHR46796">
    <property type="entry name" value="HTH-TYPE TRANSCRIPTIONAL ACTIVATOR RHAS-RELATED"/>
    <property type="match status" value="1"/>
</dbReference>
<organism evidence="5 6">
    <name type="scientific">Paenibacillus albidus</name>
    <dbReference type="NCBI Taxonomy" id="2041023"/>
    <lineage>
        <taxon>Bacteria</taxon>
        <taxon>Bacillati</taxon>
        <taxon>Bacillota</taxon>
        <taxon>Bacilli</taxon>
        <taxon>Bacillales</taxon>
        <taxon>Paenibacillaceae</taxon>
        <taxon>Paenibacillus</taxon>
    </lineage>
</organism>
<dbReference type="Gene3D" id="1.10.10.60">
    <property type="entry name" value="Homeodomain-like"/>
    <property type="match status" value="2"/>
</dbReference>
<gene>
    <name evidence="5" type="ORF">GCM10010912_39360</name>
</gene>
<dbReference type="EMBL" id="BMKR01000017">
    <property type="protein sequence ID" value="GGF90317.1"/>
    <property type="molecule type" value="Genomic_DNA"/>
</dbReference>
<protein>
    <submittedName>
        <fullName evidence="5">AraC family transcriptional regulator</fullName>
    </submittedName>
</protein>
<name>A0A917FMR7_9BACL</name>
<dbReference type="RefSeq" id="WP_189027875.1">
    <property type="nucleotide sequence ID" value="NZ_BMKR01000017.1"/>
</dbReference>
<proteinExistence type="predicted"/>
<dbReference type="GO" id="GO:0003700">
    <property type="term" value="F:DNA-binding transcription factor activity"/>
    <property type="evidence" value="ECO:0007669"/>
    <property type="project" value="InterPro"/>
</dbReference>